<reference evidence="3" key="1">
    <citation type="submission" date="2017-04" db="EMBL/GenBank/DDBJ databases">
        <title>Function of individual gut microbiota members based on whole genome sequencing of pure cultures obtained from chicken caecum.</title>
        <authorList>
            <person name="Medvecky M."/>
            <person name="Cejkova D."/>
            <person name="Polansky O."/>
            <person name="Karasova D."/>
            <person name="Kubasova T."/>
            <person name="Cizek A."/>
            <person name="Rychlik I."/>
        </authorList>
    </citation>
    <scope>NUCLEOTIDE SEQUENCE [LARGE SCALE GENOMIC DNA]</scope>
    <source>
        <strain evidence="3">An144</strain>
    </source>
</reference>
<gene>
    <name evidence="2" type="ORF">A5869_002102</name>
    <name evidence="1" type="ORF">B5E88_09020</name>
</gene>
<reference evidence="1" key="3">
    <citation type="journal article" date="2018" name="BMC Genomics">
        <title>Whole genome sequencing and function prediction of 133 gut anaerobes isolated from chicken caecum in pure cultures.</title>
        <authorList>
            <person name="Medvecky M."/>
            <person name="Cejkova D."/>
            <person name="Polansky O."/>
            <person name="Karasova D."/>
            <person name="Kubasova T."/>
            <person name="Cizek A."/>
            <person name="Rychlik I."/>
        </authorList>
    </citation>
    <scope>NUCLEOTIDE SEQUENCE</scope>
    <source>
        <strain evidence="1">An144</strain>
    </source>
</reference>
<accession>A0A1Y4QWK3</accession>
<dbReference type="EMBL" id="NFLC01000018">
    <property type="protein sequence ID" value="OUQ09677.1"/>
    <property type="molecule type" value="Genomic_DNA"/>
</dbReference>
<dbReference type="EMBL" id="NIBL01000003">
    <property type="protein sequence ID" value="OUZ14995.1"/>
    <property type="molecule type" value="Genomic_DNA"/>
</dbReference>
<evidence type="ECO:0008006" key="5">
    <source>
        <dbReference type="Google" id="ProtNLM"/>
    </source>
</evidence>
<dbReference type="AlphaFoldDB" id="A0A1Y4QWK3"/>
<evidence type="ECO:0000313" key="1">
    <source>
        <dbReference type="EMBL" id="OUQ09677.1"/>
    </source>
</evidence>
<dbReference type="RefSeq" id="WP_087215508.1">
    <property type="nucleotide sequence ID" value="NZ_JBECZD010000011.1"/>
</dbReference>
<evidence type="ECO:0000313" key="4">
    <source>
        <dbReference type="Proteomes" id="UP000196503"/>
    </source>
</evidence>
<evidence type="ECO:0000313" key="3">
    <source>
        <dbReference type="Proteomes" id="UP000196074"/>
    </source>
</evidence>
<evidence type="ECO:0000313" key="2">
    <source>
        <dbReference type="EMBL" id="OUZ14995.1"/>
    </source>
</evidence>
<dbReference type="Proteomes" id="UP000196074">
    <property type="component" value="Unassembled WGS sequence"/>
</dbReference>
<organism evidence="1 3">
    <name type="scientific">Enterococcus cecorum</name>
    <dbReference type="NCBI Taxonomy" id="44008"/>
    <lineage>
        <taxon>Bacteria</taxon>
        <taxon>Bacillati</taxon>
        <taxon>Bacillota</taxon>
        <taxon>Bacilli</taxon>
        <taxon>Lactobacillales</taxon>
        <taxon>Enterococcaceae</taxon>
        <taxon>Enterococcus</taxon>
    </lineage>
</organism>
<proteinExistence type="predicted"/>
<sequence length="273" mass="31429">MIKIHLKNSKDEIVEYYYKGERLVRLTAASENMAVLAWKEHAFQEGDYFEVELENEGNYFVVKMDETLPPTFMYIPSSTWRFPILFTEEKRLASPEYLFMAKNHSVYVRKAYDFEISQYKNLAYNPHDQEQASGAYPHASANVETRGESVFFAKNTIDGGYASLGHGKYPFQSWGINQQADAALTIDFGRKVKINRCHLVLRADFPHDSYWTQATLVFDDGSESLSLVKSSEVQSFNLTEHVTQKVVLKDLIKHEDDSPFPALIQFECFGWEG</sequence>
<name>A0A1Y4QWK3_9ENTE</name>
<reference evidence="2 4" key="2">
    <citation type="submission" date="2017-05" db="EMBL/GenBank/DDBJ databases">
        <title>The Genome Sequence of Enterococcus faecium 2D5_DIV0622.</title>
        <authorList>
            <consortium name="The Broad Institute Genomics Platform"/>
            <consortium name="The Broad Institute Genomic Center for Infectious Diseases"/>
            <person name="Earl A."/>
            <person name="Manson A."/>
            <person name="Schwartman J."/>
            <person name="Gilmore M."/>
            <person name="Abouelleil A."/>
            <person name="Cao P."/>
            <person name="Chapman S."/>
            <person name="Cusick C."/>
            <person name="Shea T."/>
            <person name="Young S."/>
            <person name="Neafsey D."/>
            <person name="Nusbaum C."/>
            <person name="Birren B."/>
        </authorList>
    </citation>
    <scope>NUCLEOTIDE SEQUENCE [LARGE SCALE GENOMIC DNA]</scope>
    <source>
        <strain evidence="2 4">2D5_DIV0622</strain>
    </source>
</reference>
<protein>
    <recommendedName>
        <fullName evidence="5">Carbohydrate-binding protein</fullName>
    </recommendedName>
</protein>
<comment type="caution">
    <text evidence="1">The sequence shown here is derived from an EMBL/GenBank/DDBJ whole genome shotgun (WGS) entry which is preliminary data.</text>
</comment>
<dbReference type="Proteomes" id="UP000196503">
    <property type="component" value="Unassembled WGS sequence"/>
</dbReference>